<protein>
    <submittedName>
        <fullName evidence="2">Uncharacterized protein</fullName>
    </submittedName>
</protein>
<evidence type="ECO:0000313" key="2">
    <source>
        <dbReference type="EMBL" id="MFC0678057.1"/>
    </source>
</evidence>
<keyword evidence="1" id="KW-1133">Transmembrane helix</keyword>
<feature type="transmembrane region" description="Helical" evidence="1">
    <location>
        <begin position="25"/>
        <end position="48"/>
    </location>
</feature>
<keyword evidence="1" id="KW-0472">Membrane</keyword>
<accession>A0ABV6RNU8</accession>
<organism evidence="2 3">
    <name type="scientific">Lysobacter korlensis</name>
    <dbReference type="NCBI Taxonomy" id="553636"/>
    <lineage>
        <taxon>Bacteria</taxon>
        <taxon>Pseudomonadati</taxon>
        <taxon>Pseudomonadota</taxon>
        <taxon>Gammaproteobacteria</taxon>
        <taxon>Lysobacterales</taxon>
        <taxon>Lysobacteraceae</taxon>
        <taxon>Lysobacter</taxon>
    </lineage>
</organism>
<dbReference type="RefSeq" id="WP_386667577.1">
    <property type="nucleotide sequence ID" value="NZ_JBHLTG010000002.1"/>
</dbReference>
<reference evidence="2 3" key="1">
    <citation type="submission" date="2024-09" db="EMBL/GenBank/DDBJ databases">
        <authorList>
            <person name="Sun Q."/>
            <person name="Mori K."/>
        </authorList>
    </citation>
    <scope>NUCLEOTIDE SEQUENCE [LARGE SCALE GENOMIC DNA]</scope>
    <source>
        <strain evidence="2 3">KCTC 23076</strain>
    </source>
</reference>
<sequence>MHPPELAPTTSKIDTAERWDEDGSFSAAVVVAGFIGLVTAALVASTALF</sequence>
<dbReference type="EMBL" id="JBHLTG010000002">
    <property type="protein sequence ID" value="MFC0678057.1"/>
    <property type="molecule type" value="Genomic_DNA"/>
</dbReference>
<keyword evidence="1" id="KW-0812">Transmembrane</keyword>
<evidence type="ECO:0000313" key="3">
    <source>
        <dbReference type="Proteomes" id="UP001589896"/>
    </source>
</evidence>
<gene>
    <name evidence="2" type="ORF">ACFFGH_09400</name>
</gene>
<dbReference type="Proteomes" id="UP001589896">
    <property type="component" value="Unassembled WGS sequence"/>
</dbReference>
<proteinExistence type="predicted"/>
<evidence type="ECO:0000256" key="1">
    <source>
        <dbReference type="SAM" id="Phobius"/>
    </source>
</evidence>
<name>A0ABV6RNU8_9GAMM</name>
<keyword evidence="3" id="KW-1185">Reference proteome</keyword>
<comment type="caution">
    <text evidence="2">The sequence shown here is derived from an EMBL/GenBank/DDBJ whole genome shotgun (WGS) entry which is preliminary data.</text>
</comment>